<sequence length="315" mass="37333">MQGAFFKFIDLVVYLRHPRLMLSYFRNMGYWPQVALPRNFNEKFLWRKVFDHDPRFPECIDKLRSKQHVRARYPDVRLPETIWEGSDPAAIPDSALAGNCVVKANHGCGWNLLVEAGNVNRSTVNRKGRKWMRRRYYGRRRMEWGYRDIIPRLFVEEMVMDAGRPVDREYKCYIAGGTCVFVYMKVGRFGRTPLDVVFGPDGVSRVTRCSRRYDSVPFAKPENWNRIIAAAEEMGREFDSVRCDLYEIDGEIWFSEYTFYSDAGYDYIDWPEVYGQLGDLWDLRRSHFLLRDHKGLRQIYKRRLIRQLDADAALD</sequence>
<dbReference type="Pfam" id="PF14305">
    <property type="entry name" value="ATPgrasp_TupA"/>
    <property type="match status" value="1"/>
</dbReference>
<keyword evidence="2" id="KW-1185">Reference proteome</keyword>
<protein>
    <submittedName>
        <fullName evidence="1">Teichuronopeptide biosynthesis TupA-like protein</fullName>
    </submittedName>
</protein>
<dbReference type="InterPro" id="IPR029465">
    <property type="entry name" value="ATPgrasp_TupA"/>
</dbReference>
<dbReference type="AlphaFoldDB" id="A0A317PL23"/>
<proteinExistence type="predicted"/>
<evidence type="ECO:0000313" key="1">
    <source>
        <dbReference type="EMBL" id="PWW01496.1"/>
    </source>
</evidence>
<name>A0A317PL23_9HYPH</name>
<accession>A0A317PL23</accession>
<organism evidence="1 2">
    <name type="scientific">Hoeflea marina</name>
    <dbReference type="NCBI Taxonomy" id="274592"/>
    <lineage>
        <taxon>Bacteria</taxon>
        <taxon>Pseudomonadati</taxon>
        <taxon>Pseudomonadota</taxon>
        <taxon>Alphaproteobacteria</taxon>
        <taxon>Hyphomicrobiales</taxon>
        <taxon>Rhizobiaceae</taxon>
        <taxon>Hoeflea</taxon>
    </lineage>
</organism>
<gene>
    <name evidence="1" type="ORF">DFR52_102158</name>
</gene>
<evidence type="ECO:0000313" key="2">
    <source>
        <dbReference type="Proteomes" id="UP000246352"/>
    </source>
</evidence>
<dbReference type="EMBL" id="QGTR01000002">
    <property type="protein sequence ID" value="PWW01496.1"/>
    <property type="molecule type" value="Genomic_DNA"/>
</dbReference>
<dbReference type="Proteomes" id="UP000246352">
    <property type="component" value="Unassembled WGS sequence"/>
</dbReference>
<comment type="caution">
    <text evidence="1">The sequence shown here is derived from an EMBL/GenBank/DDBJ whole genome shotgun (WGS) entry which is preliminary data.</text>
</comment>
<reference evidence="1 2" key="1">
    <citation type="submission" date="2018-05" db="EMBL/GenBank/DDBJ databases">
        <title>Genomic Encyclopedia of Type Strains, Phase IV (KMG-IV): sequencing the most valuable type-strain genomes for metagenomic binning, comparative biology and taxonomic classification.</title>
        <authorList>
            <person name="Goeker M."/>
        </authorList>
    </citation>
    <scope>NUCLEOTIDE SEQUENCE [LARGE SCALE GENOMIC DNA]</scope>
    <source>
        <strain evidence="1 2">DSM 16791</strain>
    </source>
</reference>